<name>A0A1G2SA13_9BACT</name>
<keyword evidence="1" id="KW-1133">Transmembrane helix</keyword>
<keyword evidence="1" id="KW-0472">Membrane</keyword>
<evidence type="ECO:0000256" key="1">
    <source>
        <dbReference type="SAM" id="Phobius"/>
    </source>
</evidence>
<reference evidence="3 4" key="1">
    <citation type="journal article" date="2016" name="Nat. Commun.">
        <title>Thousands of microbial genomes shed light on interconnected biogeochemical processes in an aquifer system.</title>
        <authorList>
            <person name="Anantharaman K."/>
            <person name="Brown C.T."/>
            <person name="Hug L.A."/>
            <person name="Sharon I."/>
            <person name="Castelle C.J."/>
            <person name="Probst A.J."/>
            <person name="Thomas B.C."/>
            <person name="Singh A."/>
            <person name="Wilkins M.J."/>
            <person name="Karaoz U."/>
            <person name="Brodie E.L."/>
            <person name="Williams K.H."/>
            <person name="Hubbard S.S."/>
            <person name="Banfield J.F."/>
        </authorList>
    </citation>
    <scope>NUCLEOTIDE SEQUENCE [LARGE SCALE GENOMIC DNA]</scope>
</reference>
<dbReference type="InterPro" id="IPR025508">
    <property type="entry name" value="DUF4395"/>
</dbReference>
<dbReference type="Proteomes" id="UP000176997">
    <property type="component" value="Unassembled WGS sequence"/>
</dbReference>
<dbReference type="STRING" id="1802723.A2675_01900"/>
<gene>
    <name evidence="3" type="ORF">A2675_01900</name>
</gene>
<sequence length="156" mass="17370">MLNNTACNNLDEQGYTFLSVEEKSKLNIAFRITPTLCILVVIAGMISQSWQVFAVLMTFGILGSATNRFQPFDVLYNVALRHVLKSPKLPPSPIQKRFACGVGALFLFGATTFFYLGSTTWGYVFGAMYIVAAGLMATTHWCVASWLYNKMFKRVA</sequence>
<dbReference type="AlphaFoldDB" id="A0A1G2SA13"/>
<feature type="transmembrane region" description="Helical" evidence="1">
    <location>
        <begin position="28"/>
        <end position="46"/>
    </location>
</feature>
<comment type="caution">
    <text evidence="3">The sequence shown here is derived from an EMBL/GenBank/DDBJ whole genome shotgun (WGS) entry which is preliminary data.</text>
</comment>
<organism evidence="3 4">
    <name type="scientific">Candidatus Yonathbacteria bacterium RIFCSPHIGHO2_01_FULL_51_10</name>
    <dbReference type="NCBI Taxonomy" id="1802723"/>
    <lineage>
        <taxon>Bacteria</taxon>
        <taxon>Candidatus Yonathiibacteriota</taxon>
    </lineage>
</organism>
<evidence type="ECO:0000259" key="2">
    <source>
        <dbReference type="Pfam" id="PF14340"/>
    </source>
</evidence>
<dbReference type="EMBL" id="MHUS01000007">
    <property type="protein sequence ID" value="OHA81877.1"/>
    <property type="molecule type" value="Genomic_DNA"/>
</dbReference>
<evidence type="ECO:0000313" key="4">
    <source>
        <dbReference type="Proteomes" id="UP000176997"/>
    </source>
</evidence>
<feature type="transmembrane region" description="Helical" evidence="1">
    <location>
        <begin position="123"/>
        <end position="148"/>
    </location>
</feature>
<feature type="domain" description="DUF4395" evidence="2">
    <location>
        <begin position="29"/>
        <end position="150"/>
    </location>
</feature>
<feature type="transmembrane region" description="Helical" evidence="1">
    <location>
        <begin position="97"/>
        <end position="117"/>
    </location>
</feature>
<keyword evidence="1" id="KW-0812">Transmembrane</keyword>
<evidence type="ECO:0000313" key="3">
    <source>
        <dbReference type="EMBL" id="OHA81877.1"/>
    </source>
</evidence>
<protein>
    <recommendedName>
        <fullName evidence="2">DUF4395 domain-containing protein</fullName>
    </recommendedName>
</protein>
<accession>A0A1G2SA13</accession>
<proteinExistence type="predicted"/>
<dbReference type="Pfam" id="PF14340">
    <property type="entry name" value="DUF4395"/>
    <property type="match status" value="1"/>
</dbReference>